<dbReference type="EMBL" id="SPHZ02000007">
    <property type="protein sequence ID" value="KAF0906622.1"/>
    <property type="molecule type" value="Genomic_DNA"/>
</dbReference>
<proteinExistence type="predicted"/>
<accession>A0A6G1D2S0</accession>
<organism evidence="1 2">
    <name type="scientific">Oryza meyeriana var. granulata</name>
    <dbReference type="NCBI Taxonomy" id="110450"/>
    <lineage>
        <taxon>Eukaryota</taxon>
        <taxon>Viridiplantae</taxon>
        <taxon>Streptophyta</taxon>
        <taxon>Embryophyta</taxon>
        <taxon>Tracheophyta</taxon>
        <taxon>Spermatophyta</taxon>
        <taxon>Magnoliopsida</taxon>
        <taxon>Liliopsida</taxon>
        <taxon>Poales</taxon>
        <taxon>Poaceae</taxon>
        <taxon>BOP clade</taxon>
        <taxon>Oryzoideae</taxon>
        <taxon>Oryzeae</taxon>
        <taxon>Oryzinae</taxon>
        <taxon>Oryza</taxon>
        <taxon>Oryza meyeriana</taxon>
    </lineage>
</organism>
<gene>
    <name evidence="1" type="ORF">E2562_012205</name>
</gene>
<protein>
    <submittedName>
        <fullName evidence="1">Uncharacterized protein</fullName>
    </submittedName>
</protein>
<reference evidence="1 2" key="1">
    <citation type="submission" date="2019-11" db="EMBL/GenBank/DDBJ databases">
        <title>Whole genome sequence of Oryza granulata.</title>
        <authorList>
            <person name="Li W."/>
        </authorList>
    </citation>
    <scope>NUCLEOTIDE SEQUENCE [LARGE SCALE GENOMIC DNA]</scope>
    <source>
        <strain evidence="2">cv. Menghai</strain>
        <tissue evidence="1">Leaf</tissue>
    </source>
</reference>
<comment type="caution">
    <text evidence="1">The sequence shown here is derived from an EMBL/GenBank/DDBJ whole genome shotgun (WGS) entry which is preliminary data.</text>
</comment>
<sequence length="82" mass="9129">MARQLLRFSLRMLILKDHMCLDGRAIDDFLAIDDKNIIMLANLNEELNSSAPTSRNDTYDLTAMASCGLREVVVLGGDRGTK</sequence>
<evidence type="ECO:0000313" key="2">
    <source>
        <dbReference type="Proteomes" id="UP000479710"/>
    </source>
</evidence>
<dbReference type="Proteomes" id="UP000479710">
    <property type="component" value="Unassembled WGS sequence"/>
</dbReference>
<name>A0A6G1D2S0_9ORYZ</name>
<evidence type="ECO:0000313" key="1">
    <source>
        <dbReference type="EMBL" id="KAF0906622.1"/>
    </source>
</evidence>
<dbReference type="AlphaFoldDB" id="A0A6G1D2S0"/>
<keyword evidence="2" id="KW-1185">Reference proteome</keyword>